<dbReference type="InterPro" id="IPR011249">
    <property type="entry name" value="Metalloenz_LuxS/M16"/>
</dbReference>
<dbReference type="Gene3D" id="3.30.830.10">
    <property type="entry name" value="Metalloenzyme, LuxS/M16 peptidase-like"/>
    <property type="match status" value="2"/>
</dbReference>
<evidence type="ECO:0000259" key="1">
    <source>
        <dbReference type="Pfam" id="PF00675"/>
    </source>
</evidence>
<dbReference type="SUPFAM" id="SSF63411">
    <property type="entry name" value="LuxS/MPP-like metallohydrolase"/>
    <property type="match status" value="2"/>
</dbReference>
<feature type="domain" description="Peptidase M16 N-terminal" evidence="1">
    <location>
        <begin position="50"/>
        <end position="188"/>
    </location>
</feature>
<dbReference type="PANTHER" id="PTHR11851:SF226">
    <property type="entry name" value="CYTOCHROME B-C1 COMPLEX SUBUNIT 2, MITOCHONDRIAL"/>
    <property type="match status" value="1"/>
</dbReference>
<reference evidence="3" key="1">
    <citation type="submission" date="2025-08" db="UniProtKB">
        <authorList>
            <consortium name="RefSeq"/>
        </authorList>
    </citation>
    <scope>IDENTIFICATION</scope>
    <source>
        <tissue evidence="3">Silk gland</tissue>
    </source>
</reference>
<dbReference type="PANTHER" id="PTHR11851">
    <property type="entry name" value="METALLOPROTEASE"/>
    <property type="match status" value="1"/>
</dbReference>
<dbReference type="Proteomes" id="UP000504629">
    <property type="component" value="Unplaced"/>
</dbReference>
<accession>A0A6J2KF46</accession>
<dbReference type="GO" id="GO:0046872">
    <property type="term" value="F:metal ion binding"/>
    <property type="evidence" value="ECO:0007669"/>
    <property type="project" value="InterPro"/>
</dbReference>
<dbReference type="RefSeq" id="XP_028040218.1">
    <property type="nucleotide sequence ID" value="XM_028184417.1"/>
</dbReference>
<evidence type="ECO:0000313" key="3">
    <source>
        <dbReference type="RefSeq" id="XP_028040218.1"/>
    </source>
</evidence>
<proteinExistence type="predicted"/>
<gene>
    <name evidence="3" type="primary">LOC114250513</name>
</gene>
<organism evidence="2 3">
    <name type="scientific">Bombyx mandarina</name>
    <name type="common">Wild silk moth</name>
    <name type="synonym">Wild silkworm</name>
    <dbReference type="NCBI Taxonomy" id="7092"/>
    <lineage>
        <taxon>Eukaryota</taxon>
        <taxon>Metazoa</taxon>
        <taxon>Ecdysozoa</taxon>
        <taxon>Arthropoda</taxon>
        <taxon>Hexapoda</taxon>
        <taxon>Insecta</taxon>
        <taxon>Pterygota</taxon>
        <taxon>Neoptera</taxon>
        <taxon>Endopterygota</taxon>
        <taxon>Lepidoptera</taxon>
        <taxon>Glossata</taxon>
        <taxon>Ditrysia</taxon>
        <taxon>Bombycoidea</taxon>
        <taxon>Bombycidae</taxon>
        <taxon>Bombycinae</taxon>
        <taxon>Bombyx</taxon>
    </lineage>
</organism>
<dbReference type="InterPro" id="IPR011765">
    <property type="entry name" value="Pept_M16_N"/>
</dbReference>
<dbReference type="InterPro" id="IPR050361">
    <property type="entry name" value="MPP/UQCRC_Complex"/>
</dbReference>
<evidence type="ECO:0000313" key="2">
    <source>
        <dbReference type="Proteomes" id="UP000504629"/>
    </source>
</evidence>
<keyword evidence="2" id="KW-1185">Reference proteome</keyword>
<dbReference type="AlphaFoldDB" id="A0A6J2KF46"/>
<dbReference type="GO" id="GO:0005739">
    <property type="term" value="C:mitochondrion"/>
    <property type="evidence" value="ECO:0007669"/>
    <property type="project" value="TreeGrafter"/>
</dbReference>
<name>A0A6J2KF46_BOMMA</name>
<sequence length="457" mass="50302">MKRLFRITNQNRYVSTSRSSKGACWPRPDYGPMEVQRSVMMNGIKVAAAKPLGSQIAACTIMYQAGSRYEIDDQLGASHFIRAASSATGCGYTFFAKMRYLQQNGGSITCSSDRQNISFTLRCPPTVFSELKNYLLDVASRCCYHPWEIKDRKTLIREDLVRIHPEQRVIDLVQKACWTGQLSNSVFCEEGRIDEMTDNSLNCFARTHFKSSHCTVGSVGVPFEETLKLAEKIEYKREMPEQRQEKQSCPRGGFELFDLGRDSDTWIALAVPGCGTCDVPCLFKHAIIAAACGTGNMQAGQHGTDRTPQPPLGLMAGDDIFTEYKTFNLSYCETGIFGIVAKTRAATARKAAVSAAEFLAHVGDLNFKQIDVGKQRLKVSLALHDEDCVKVSEGLALQLANNVQIDSAKNSMSVIDMLCPDEISCTAKMISSKCSQMAMAVVGDVDAVPHDAELGVK</sequence>
<dbReference type="KEGG" id="bman:114250513"/>
<dbReference type="Pfam" id="PF00675">
    <property type="entry name" value="Peptidase_M16"/>
    <property type="match status" value="1"/>
</dbReference>
<protein>
    <submittedName>
        <fullName evidence="3">Cytochrome b-c1 complex subunit 2, mitochondrial-like</fullName>
    </submittedName>
</protein>
<dbReference type="OrthoDB" id="6369905at2759"/>
<dbReference type="GeneID" id="114250513"/>